<gene>
    <name evidence="2" type="ORF">LCGC14_0381360</name>
</gene>
<evidence type="ECO:0000313" key="2">
    <source>
        <dbReference type="EMBL" id="KKN75392.1"/>
    </source>
</evidence>
<dbReference type="EMBL" id="LAZR01000311">
    <property type="protein sequence ID" value="KKN75392.1"/>
    <property type="molecule type" value="Genomic_DNA"/>
</dbReference>
<dbReference type="AlphaFoldDB" id="A0A0F9TKJ5"/>
<protein>
    <recommendedName>
        <fullName evidence="1">PepSY domain-containing protein</fullName>
    </recommendedName>
</protein>
<sequence>MSKLLMSAAAVMMLAAPAFAEEMKCDVPDQTTWMSQDDLTAMYVEQGYDVKNIKIDEGCYEIYGLDANGERVEIYVDPVTGEPVDAMSEEGSDS</sequence>
<evidence type="ECO:0000259" key="1">
    <source>
        <dbReference type="Pfam" id="PF13670"/>
    </source>
</evidence>
<comment type="caution">
    <text evidence="2">The sequence shown here is derived from an EMBL/GenBank/DDBJ whole genome shotgun (WGS) entry which is preliminary data.</text>
</comment>
<organism evidence="2">
    <name type="scientific">marine sediment metagenome</name>
    <dbReference type="NCBI Taxonomy" id="412755"/>
    <lineage>
        <taxon>unclassified sequences</taxon>
        <taxon>metagenomes</taxon>
        <taxon>ecological metagenomes</taxon>
    </lineage>
</organism>
<reference evidence="2" key="1">
    <citation type="journal article" date="2015" name="Nature">
        <title>Complex archaea that bridge the gap between prokaryotes and eukaryotes.</title>
        <authorList>
            <person name="Spang A."/>
            <person name="Saw J.H."/>
            <person name="Jorgensen S.L."/>
            <person name="Zaremba-Niedzwiedzka K."/>
            <person name="Martijn J."/>
            <person name="Lind A.E."/>
            <person name="van Eijk R."/>
            <person name="Schleper C."/>
            <person name="Guy L."/>
            <person name="Ettema T.J."/>
        </authorList>
    </citation>
    <scope>NUCLEOTIDE SEQUENCE</scope>
</reference>
<dbReference type="InterPro" id="IPR025711">
    <property type="entry name" value="PepSY"/>
</dbReference>
<proteinExistence type="predicted"/>
<dbReference type="Pfam" id="PF13670">
    <property type="entry name" value="PepSY_2"/>
    <property type="match status" value="1"/>
</dbReference>
<name>A0A0F9TKJ5_9ZZZZ</name>
<feature type="domain" description="PepSY" evidence="1">
    <location>
        <begin position="5"/>
        <end position="85"/>
    </location>
</feature>
<accession>A0A0F9TKJ5</accession>